<dbReference type="RefSeq" id="WP_124344431.1">
    <property type="nucleotide sequence ID" value="NZ_BHYL01000371.1"/>
</dbReference>
<feature type="transmembrane region" description="Helical" evidence="1">
    <location>
        <begin position="37"/>
        <end position="57"/>
    </location>
</feature>
<organism evidence="2 3">
    <name type="scientific">Cellulomonas algicola</name>
    <dbReference type="NCBI Taxonomy" id="2071633"/>
    <lineage>
        <taxon>Bacteria</taxon>
        <taxon>Bacillati</taxon>
        <taxon>Actinomycetota</taxon>
        <taxon>Actinomycetes</taxon>
        <taxon>Micrococcales</taxon>
        <taxon>Cellulomonadaceae</taxon>
        <taxon>Cellulomonas</taxon>
    </lineage>
</organism>
<protein>
    <submittedName>
        <fullName evidence="2">Uncharacterized protein</fullName>
    </submittedName>
</protein>
<evidence type="ECO:0000256" key="1">
    <source>
        <dbReference type="SAM" id="Phobius"/>
    </source>
</evidence>
<feature type="transmembrane region" description="Helical" evidence="1">
    <location>
        <begin position="69"/>
        <end position="92"/>
    </location>
</feature>
<sequence>MDEASKPLAAHHWVRTPAIAARLTADREEHRKRRRTAWLVTVAVCGHQALLVGDMVVRATSDSEELRKSAAFVFFLLGVTSILFGLLVWWAWRRVVEVRPVVLPLDATVAEAVGIPELESTPRPHLSLTGQVELPRRW</sequence>
<dbReference type="OrthoDB" id="4829054at2"/>
<evidence type="ECO:0000313" key="2">
    <source>
        <dbReference type="EMBL" id="GCD21898.1"/>
    </source>
</evidence>
<dbReference type="Proteomes" id="UP000288246">
    <property type="component" value="Unassembled WGS sequence"/>
</dbReference>
<reference evidence="2 3" key="1">
    <citation type="submission" date="2018-11" db="EMBL/GenBank/DDBJ databases">
        <title>Draft genome sequence of Cellulomonas takizawaensis strain TKZ-21.</title>
        <authorList>
            <person name="Yamamura H."/>
            <person name="Hayashi T."/>
            <person name="Hamada M."/>
            <person name="Serisawa Y."/>
            <person name="Matsuyama K."/>
            <person name="Nakagawa Y."/>
            <person name="Otoguro M."/>
            <person name="Yanagida F."/>
            <person name="Hayakawa M."/>
        </authorList>
    </citation>
    <scope>NUCLEOTIDE SEQUENCE [LARGE SCALE GENOMIC DNA]</scope>
    <source>
        <strain evidence="2 3">TKZ-21</strain>
    </source>
</reference>
<dbReference type="AlphaFoldDB" id="A0A401V4Q9"/>
<keyword evidence="1" id="KW-0472">Membrane</keyword>
<accession>A0A401V4Q9</accession>
<dbReference type="EMBL" id="BHYL01000371">
    <property type="protein sequence ID" value="GCD21898.1"/>
    <property type="molecule type" value="Genomic_DNA"/>
</dbReference>
<name>A0A401V4Q9_9CELL</name>
<proteinExistence type="predicted"/>
<keyword evidence="1" id="KW-0812">Transmembrane</keyword>
<keyword evidence="1" id="KW-1133">Transmembrane helix</keyword>
<keyword evidence="3" id="KW-1185">Reference proteome</keyword>
<evidence type="ECO:0000313" key="3">
    <source>
        <dbReference type="Proteomes" id="UP000288246"/>
    </source>
</evidence>
<gene>
    <name evidence="2" type="ORF">CTKZ_34600</name>
</gene>
<comment type="caution">
    <text evidence="2">The sequence shown here is derived from an EMBL/GenBank/DDBJ whole genome shotgun (WGS) entry which is preliminary data.</text>
</comment>